<feature type="domain" description="AMP-dependent synthetase/ligase" evidence="5">
    <location>
        <begin position="84"/>
        <end position="285"/>
    </location>
</feature>
<evidence type="ECO:0000256" key="2">
    <source>
        <dbReference type="ARBA" id="ARBA00011245"/>
    </source>
</evidence>
<dbReference type="FunFam" id="3.40.50.12780:FF:000016">
    <property type="entry name" value="Phenylacetate-coenzyme A ligase"/>
    <property type="match status" value="1"/>
</dbReference>
<feature type="domain" description="AMP-dependent ligase C-terminal" evidence="6">
    <location>
        <begin position="334"/>
        <end position="430"/>
    </location>
</feature>
<sequence length="433" mass="48488">MPWNDTYECMPVEALEKFQVEKLRETLSWVHEKVPFYRKKLDEAGVTPGDIQHLEDLSKLPVTVKNDMRDNYPFGLCAVPMEKLVRVHASSGTTGKPITGPYTAEDLDLWTECMARNLWAAGIRREDIVQNTYGYGLFTGGLGFHQGANKIGCIVVPASSGMTERQVTLMQDFGTTALFCTPSYALTIVEQAEEMHIDIKKLPLKVGIFGAEPWTKGIRLEIEERMGIKALEAYGLTEIGGPGVSFDCEAQEGLHINEDHFIPEIVDPVTLKPLPLGERGELIFTSIQRRAMPMIRYRTKDITRLYREPCACGRTLIKMDKVTGRSDDMLIISGVNVFPSQIESLLLDIDEVEPQYVIVVKKKGRLDHLSVKVEGKSEVYKTGTEKRGEVEAKIAHHIKGMMGIGVEIELVEPKSIARSEGKALRVIDERPKD</sequence>
<dbReference type="Pfam" id="PF14535">
    <property type="entry name" value="AMP-binding_C_2"/>
    <property type="match status" value="1"/>
</dbReference>
<evidence type="ECO:0000256" key="1">
    <source>
        <dbReference type="ARBA" id="ARBA00005211"/>
    </source>
</evidence>
<dbReference type="InterPro" id="IPR011880">
    <property type="entry name" value="PA_CoA_ligase"/>
</dbReference>
<proteinExistence type="predicted"/>
<dbReference type="InterPro" id="IPR028154">
    <property type="entry name" value="AMP-dep_Lig_C"/>
</dbReference>
<dbReference type="CDD" id="cd05913">
    <property type="entry name" value="PaaK"/>
    <property type="match status" value="1"/>
</dbReference>
<dbReference type="PIRSF" id="PIRSF006444">
    <property type="entry name" value="PaaK"/>
    <property type="match status" value="1"/>
</dbReference>
<dbReference type="AlphaFoldDB" id="A0A0F9DPE0"/>
<reference evidence="7" key="1">
    <citation type="journal article" date="2015" name="Nature">
        <title>Complex archaea that bridge the gap between prokaryotes and eukaryotes.</title>
        <authorList>
            <person name="Spang A."/>
            <person name="Saw J.H."/>
            <person name="Jorgensen S.L."/>
            <person name="Zaremba-Niedzwiedzka K."/>
            <person name="Martijn J."/>
            <person name="Lind A.E."/>
            <person name="van Eijk R."/>
            <person name="Schleper C."/>
            <person name="Guy L."/>
            <person name="Ettema T.J."/>
        </authorList>
    </citation>
    <scope>NUCLEOTIDE SEQUENCE</scope>
</reference>
<evidence type="ECO:0000259" key="5">
    <source>
        <dbReference type="Pfam" id="PF00501"/>
    </source>
</evidence>
<evidence type="ECO:0008006" key="8">
    <source>
        <dbReference type="Google" id="ProtNLM"/>
    </source>
</evidence>
<dbReference type="SUPFAM" id="SSF56801">
    <property type="entry name" value="Acetyl-CoA synthetase-like"/>
    <property type="match status" value="1"/>
</dbReference>
<evidence type="ECO:0000313" key="7">
    <source>
        <dbReference type="EMBL" id="KKL19521.1"/>
    </source>
</evidence>
<dbReference type="Gene3D" id="3.30.300.30">
    <property type="match status" value="1"/>
</dbReference>
<dbReference type="PANTHER" id="PTHR43439:SF1">
    <property type="entry name" value="PHENYLACETATE-COENZYME A LIGASE"/>
    <property type="match status" value="1"/>
</dbReference>
<dbReference type="GO" id="GO:0010124">
    <property type="term" value="P:phenylacetate catabolic process"/>
    <property type="evidence" value="ECO:0007669"/>
    <property type="project" value="InterPro"/>
</dbReference>
<organism evidence="7">
    <name type="scientific">marine sediment metagenome</name>
    <dbReference type="NCBI Taxonomy" id="412755"/>
    <lineage>
        <taxon>unclassified sequences</taxon>
        <taxon>metagenomes</taxon>
        <taxon>ecological metagenomes</taxon>
    </lineage>
</organism>
<dbReference type="Pfam" id="PF00501">
    <property type="entry name" value="AMP-binding"/>
    <property type="match status" value="1"/>
</dbReference>
<evidence type="ECO:0000256" key="4">
    <source>
        <dbReference type="ARBA" id="ARBA00022741"/>
    </source>
</evidence>
<dbReference type="InterPro" id="IPR000873">
    <property type="entry name" value="AMP-dep_synth/lig_dom"/>
</dbReference>
<evidence type="ECO:0000259" key="6">
    <source>
        <dbReference type="Pfam" id="PF14535"/>
    </source>
</evidence>
<dbReference type="InterPro" id="IPR045851">
    <property type="entry name" value="AMP-bd_C_sf"/>
</dbReference>
<protein>
    <recommendedName>
        <fullName evidence="8">AMP-dependent ligase C-terminal domain-containing protein</fullName>
    </recommendedName>
</protein>
<dbReference type="EMBL" id="LAZR01038457">
    <property type="protein sequence ID" value="KKL19521.1"/>
    <property type="molecule type" value="Genomic_DNA"/>
</dbReference>
<accession>A0A0F9DPE0</accession>
<keyword evidence="4" id="KW-0547">Nucleotide-binding</keyword>
<comment type="pathway">
    <text evidence="1">Aromatic compound metabolism.</text>
</comment>
<dbReference type="GO" id="GO:0000166">
    <property type="term" value="F:nucleotide binding"/>
    <property type="evidence" value="ECO:0007669"/>
    <property type="project" value="UniProtKB-KW"/>
</dbReference>
<dbReference type="GO" id="GO:0047475">
    <property type="term" value="F:phenylacetate-CoA ligase activity"/>
    <property type="evidence" value="ECO:0007669"/>
    <property type="project" value="InterPro"/>
</dbReference>
<evidence type="ECO:0000256" key="3">
    <source>
        <dbReference type="ARBA" id="ARBA00022598"/>
    </source>
</evidence>
<dbReference type="InterPro" id="IPR051414">
    <property type="entry name" value="Adenylate-forming_Reductase"/>
</dbReference>
<gene>
    <name evidence="7" type="ORF">LCGC14_2464620</name>
</gene>
<name>A0A0F9DPE0_9ZZZZ</name>
<dbReference type="PANTHER" id="PTHR43439">
    <property type="entry name" value="PHENYLACETATE-COENZYME A LIGASE"/>
    <property type="match status" value="1"/>
</dbReference>
<comment type="caution">
    <text evidence="7">The sequence shown here is derived from an EMBL/GenBank/DDBJ whole genome shotgun (WGS) entry which is preliminary data.</text>
</comment>
<comment type="subunit">
    <text evidence="2">Monomer.</text>
</comment>
<keyword evidence="3" id="KW-0436">Ligase</keyword>
<dbReference type="Gene3D" id="3.40.50.12780">
    <property type="entry name" value="N-terminal domain of ligase-like"/>
    <property type="match status" value="1"/>
</dbReference>
<dbReference type="InterPro" id="IPR042099">
    <property type="entry name" value="ANL_N_sf"/>
</dbReference>